<organism evidence="2 3">
    <name type="scientific">Mycena maculata</name>
    <dbReference type="NCBI Taxonomy" id="230809"/>
    <lineage>
        <taxon>Eukaryota</taxon>
        <taxon>Fungi</taxon>
        <taxon>Dikarya</taxon>
        <taxon>Basidiomycota</taxon>
        <taxon>Agaricomycotina</taxon>
        <taxon>Agaricomycetes</taxon>
        <taxon>Agaricomycetidae</taxon>
        <taxon>Agaricales</taxon>
        <taxon>Marasmiineae</taxon>
        <taxon>Mycenaceae</taxon>
        <taxon>Mycena</taxon>
    </lineage>
</organism>
<evidence type="ECO:0000256" key="1">
    <source>
        <dbReference type="SAM" id="SignalP"/>
    </source>
</evidence>
<proteinExistence type="predicted"/>
<evidence type="ECO:0008006" key="4">
    <source>
        <dbReference type="Google" id="ProtNLM"/>
    </source>
</evidence>
<keyword evidence="1" id="KW-0732">Signal</keyword>
<gene>
    <name evidence="2" type="ORF">DFH07DRAFT_803613</name>
</gene>
<comment type="caution">
    <text evidence="2">The sequence shown here is derived from an EMBL/GenBank/DDBJ whole genome shotgun (WGS) entry which is preliminary data.</text>
</comment>
<dbReference type="Proteomes" id="UP001215280">
    <property type="component" value="Unassembled WGS sequence"/>
</dbReference>
<feature type="signal peptide" evidence="1">
    <location>
        <begin position="1"/>
        <end position="15"/>
    </location>
</feature>
<evidence type="ECO:0000313" key="2">
    <source>
        <dbReference type="EMBL" id="KAJ7772077.1"/>
    </source>
</evidence>
<feature type="chain" id="PRO_5042211560" description="Secreted protein" evidence="1">
    <location>
        <begin position="16"/>
        <end position="85"/>
    </location>
</feature>
<protein>
    <recommendedName>
        <fullName evidence="4">Secreted protein</fullName>
    </recommendedName>
</protein>
<reference evidence="2" key="1">
    <citation type="submission" date="2023-03" db="EMBL/GenBank/DDBJ databases">
        <title>Massive genome expansion in bonnet fungi (Mycena s.s.) driven by repeated elements and novel gene families across ecological guilds.</title>
        <authorList>
            <consortium name="Lawrence Berkeley National Laboratory"/>
            <person name="Harder C.B."/>
            <person name="Miyauchi S."/>
            <person name="Viragh M."/>
            <person name="Kuo A."/>
            <person name="Thoen E."/>
            <person name="Andreopoulos B."/>
            <person name="Lu D."/>
            <person name="Skrede I."/>
            <person name="Drula E."/>
            <person name="Henrissat B."/>
            <person name="Morin E."/>
            <person name="Kohler A."/>
            <person name="Barry K."/>
            <person name="LaButti K."/>
            <person name="Morin E."/>
            <person name="Salamov A."/>
            <person name="Lipzen A."/>
            <person name="Mereny Z."/>
            <person name="Hegedus B."/>
            <person name="Baldrian P."/>
            <person name="Stursova M."/>
            <person name="Weitz H."/>
            <person name="Taylor A."/>
            <person name="Grigoriev I.V."/>
            <person name="Nagy L.G."/>
            <person name="Martin F."/>
            <person name="Kauserud H."/>
        </authorList>
    </citation>
    <scope>NUCLEOTIDE SEQUENCE</scope>
    <source>
        <strain evidence="2">CBHHK188m</strain>
    </source>
</reference>
<evidence type="ECO:0000313" key="3">
    <source>
        <dbReference type="Proteomes" id="UP001215280"/>
    </source>
</evidence>
<name>A0AAD7NRN6_9AGAR</name>
<dbReference type="EMBL" id="JARJLG010000020">
    <property type="protein sequence ID" value="KAJ7772077.1"/>
    <property type="molecule type" value="Genomic_DNA"/>
</dbReference>
<sequence>MIFVLPFWIAILVSSSAPSSYIRLTRRPARRVELSTKHTVRTNNAGVERGVLDFRCSGYTRCKFLKTPRANASLPLTSVFTTIFS</sequence>
<accession>A0AAD7NRN6</accession>
<dbReference type="AlphaFoldDB" id="A0AAD7NRN6"/>
<keyword evidence="3" id="KW-1185">Reference proteome</keyword>